<dbReference type="AlphaFoldDB" id="A0A392R852"/>
<sequence>PTAPTPISHCWTPFNCNTPPAQSQPPSSPNRRIATVEFVNPCGGGIIGKFAVLFLGN</sequence>
<evidence type="ECO:0000313" key="2">
    <source>
        <dbReference type="Proteomes" id="UP000265520"/>
    </source>
</evidence>
<dbReference type="EMBL" id="LXQA010198455">
    <property type="protein sequence ID" value="MCI32761.1"/>
    <property type="molecule type" value="Genomic_DNA"/>
</dbReference>
<comment type="caution">
    <text evidence="1">The sequence shown here is derived from an EMBL/GenBank/DDBJ whole genome shotgun (WGS) entry which is preliminary data.</text>
</comment>
<protein>
    <submittedName>
        <fullName evidence="1">Uncharacterized protein</fullName>
    </submittedName>
</protein>
<proteinExistence type="predicted"/>
<accession>A0A392R852</accession>
<keyword evidence="2" id="KW-1185">Reference proteome</keyword>
<organism evidence="1 2">
    <name type="scientific">Trifolium medium</name>
    <dbReference type="NCBI Taxonomy" id="97028"/>
    <lineage>
        <taxon>Eukaryota</taxon>
        <taxon>Viridiplantae</taxon>
        <taxon>Streptophyta</taxon>
        <taxon>Embryophyta</taxon>
        <taxon>Tracheophyta</taxon>
        <taxon>Spermatophyta</taxon>
        <taxon>Magnoliopsida</taxon>
        <taxon>eudicotyledons</taxon>
        <taxon>Gunneridae</taxon>
        <taxon>Pentapetalae</taxon>
        <taxon>rosids</taxon>
        <taxon>fabids</taxon>
        <taxon>Fabales</taxon>
        <taxon>Fabaceae</taxon>
        <taxon>Papilionoideae</taxon>
        <taxon>50 kb inversion clade</taxon>
        <taxon>NPAAA clade</taxon>
        <taxon>Hologalegina</taxon>
        <taxon>IRL clade</taxon>
        <taxon>Trifolieae</taxon>
        <taxon>Trifolium</taxon>
    </lineage>
</organism>
<evidence type="ECO:0000313" key="1">
    <source>
        <dbReference type="EMBL" id="MCI32761.1"/>
    </source>
</evidence>
<reference evidence="1 2" key="1">
    <citation type="journal article" date="2018" name="Front. Plant Sci.">
        <title>Red Clover (Trifolium pratense) and Zigzag Clover (T. medium) - A Picture of Genomic Similarities and Differences.</title>
        <authorList>
            <person name="Dluhosova J."/>
            <person name="Istvanek J."/>
            <person name="Nedelnik J."/>
            <person name="Repkova J."/>
        </authorList>
    </citation>
    <scope>NUCLEOTIDE SEQUENCE [LARGE SCALE GENOMIC DNA]</scope>
    <source>
        <strain evidence="2">cv. 10/8</strain>
        <tissue evidence="1">Leaf</tissue>
    </source>
</reference>
<dbReference type="Proteomes" id="UP000265520">
    <property type="component" value="Unassembled WGS sequence"/>
</dbReference>
<feature type="non-terminal residue" evidence="1">
    <location>
        <position position="1"/>
    </location>
</feature>
<name>A0A392R852_9FABA</name>